<organism evidence="12">
    <name type="scientific">Eucalyptus grandis</name>
    <name type="common">Flooded gum</name>
    <dbReference type="NCBI Taxonomy" id="71139"/>
    <lineage>
        <taxon>Eukaryota</taxon>
        <taxon>Viridiplantae</taxon>
        <taxon>Streptophyta</taxon>
        <taxon>Embryophyta</taxon>
        <taxon>Tracheophyta</taxon>
        <taxon>Spermatophyta</taxon>
        <taxon>Magnoliopsida</taxon>
        <taxon>eudicotyledons</taxon>
        <taxon>Gunneridae</taxon>
        <taxon>Pentapetalae</taxon>
        <taxon>rosids</taxon>
        <taxon>malvids</taxon>
        <taxon>Myrtales</taxon>
        <taxon>Myrtaceae</taxon>
        <taxon>Myrtoideae</taxon>
        <taxon>Eucalypteae</taxon>
        <taxon>Eucalyptus</taxon>
    </lineage>
</organism>
<evidence type="ECO:0000256" key="9">
    <source>
        <dbReference type="RuleBase" id="RU003346"/>
    </source>
</evidence>
<feature type="transmembrane region" description="Helical" evidence="10">
    <location>
        <begin position="458"/>
        <end position="479"/>
    </location>
</feature>
<evidence type="ECO:0000313" key="12">
    <source>
        <dbReference type="EMBL" id="KCW57239.1"/>
    </source>
</evidence>
<keyword evidence="3 9" id="KW-0813">Transport</keyword>
<evidence type="ECO:0000256" key="7">
    <source>
        <dbReference type="ARBA" id="ARBA00022989"/>
    </source>
</evidence>
<feature type="transmembrane region" description="Helical" evidence="10">
    <location>
        <begin position="206"/>
        <end position="225"/>
    </location>
</feature>
<accession>A0A059ATZ8</accession>
<evidence type="ECO:0000256" key="10">
    <source>
        <dbReference type="SAM" id="Phobius"/>
    </source>
</evidence>
<evidence type="ECO:0000256" key="8">
    <source>
        <dbReference type="ARBA" id="ARBA00023136"/>
    </source>
</evidence>
<dbReference type="Pfam" id="PF00083">
    <property type="entry name" value="Sugar_tr"/>
    <property type="match status" value="1"/>
</dbReference>
<dbReference type="NCBIfam" id="TIGR00879">
    <property type="entry name" value="SP"/>
    <property type="match status" value="1"/>
</dbReference>
<dbReference type="GO" id="GO:0016020">
    <property type="term" value="C:membrane"/>
    <property type="evidence" value="ECO:0007669"/>
    <property type="project" value="UniProtKB-SubCell"/>
</dbReference>
<feature type="transmembrane region" description="Helical" evidence="10">
    <location>
        <begin position="85"/>
        <end position="103"/>
    </location>
</feature>
<evidence type="ECO:0000256" key="4">
    <source>
        <dbReference type="ARBA" id="ARBA00022597"/>
    </source>
</evidence>
<comment type="subcellular location">
    <subcellularLocation>
        <location evidence="1">Membrane</location>
        <topology evidence="1">Multi-pass membrane protein</topology>
    </subcellularLocation>
</comment>
<feature type="transmembrane region" description="Helical" evidence="10">
    <location>
        <begin position="139"/>
        <end position="161"/>
    </location>
</feature>
<dbReference type="PANTHER" id="PTHR23500">
    <property type="entry name" value="SOLUTE CARRIER FAMILY 2, FACILITATED GLUCOSE TRANSPORTER"/>
    <property type="match status" value="1"/>
</dbReference>
<dbReference type="eggNOG" id="KOG0254">
    <property type="taxonomic scope" value="Eukaryota"/>
</dbReference>
<feature type="transmembrane region" description="Helical" evidence="10">
    <location>
        <begin position="324"/>
        <end position="344"/>
    </location>
</feature>
<comment type="similarity">
    <text evidence="2 9">Belongs to the major facilitator superfamily. Sugar transporter (TC 2.A.1.1) family.</text>
</comment>
<feature type="transmembrane region" description="Helical" evidence="10">
    <location>
        <begin position="22"/>
        <end position="42"/>
    </location>
</feature>
<feature type="transmembrane region" description="Helical" evidence="10">
    <location>
        <begin position="173"/>
        <end position="194"/>
    </location>
</feature>
<dbReference type="InterPro" id="IPR044778">
    <property type="entry name" value="MFS_STP/MST-like_plant"/>
</dbReference>
<feature type="transmembrane region" description="Helical" evidence="10">
    <location>
        <begin position="115"/>
        <end position="133"/>
    </location>
</feature>
<gene>
    <name evidence="12" type="ORF">EUGRSUZ_H00046</name>
</gene>
<dbReference type="PROSITE" id="PS00217">
    <property type="entry name" value="SUGAR_TRANSPORT_2"/>
    <property type="match status" value="1"/>
</dbReference>
<sequence length="515" mass="56608">MAGGFGIESGGGRVARDYPGKVTAYVLITCIAAAMGGLIFGYDIGISGGVTSMAPFLKRFFPSVYRKEALDRSTNQYCKFDSVKLTMFTSSLYLAALAASFLASRVTRRMGRRWSMLLGGTIFLCGAVINAAAQNIGMLIAGRILLGIGVGFATQSIPLYVSEMAPYKHRGSLNVLFQLSIAVGILCANLVNYFTQKMANGQGWRLSLGGAAVPALFIGISALFLPNTPNSILEKGNPTKAREMLRRVRGVSDCEVEAEFNDIVEASKASEAVKHPWRNLGKRKYRPQLIMSVLIPMFQQLTGINVVMFYAPVLFITIGFGNDASLMSSLITGGVFAAATLISVYGTDKWGRRRLFLWGGGLMLIFQVAVASLIGWKFGVTGQVDSLPGWYAIIVVICICTFAAAFAFSWGPLGWLVPSEIFPLEIRSAAQSIVVSVNMFFTFLIAQIFLTMLCHMKFGLFIFFAFFVALMTAFIYFFLPETKNIPIEEMSRVWEEHWYWKKYVVVDGPPFAEKV</sequence>
<evidence type="ECO:0000256" key="1">
    <source>
        <dbReference type="ARBA" id="ARBA00004141"/>
    </source>
</evidence>
<dbReference type="InterPro" id="IPR036259">
    <property type="entry name" value="MFS_trans_sf"/>
</dbReference>
<keyword evidence="5 10" id="KW-0812">Transmembrane</keyword>
<dbReference type="OrthoDB" id="5296287at2759"/>
<feature type="transmembrane region" description="Helical" evidence="10">
    <location>
        <begin position="390"/>
        <end position="417"/>
    </location>
</feature>
<keyword evidence="7 10" id="KW-1133">Transmembrane helix</keyword>
<dbReference type="EMBL" id="KK198760">
    <property type="protein sequence ID" value="KCW57239.1"/>
    <property type="molecule type" value="Genomic_DNA"/>
</dbReference>
<evidence type="ECO:0000259" key="11">
    <source>
        <dbReference type="PROSITE" id="PS50850"/>
    </source>
</evidence>
<dbReference type="InParanoid" id="A0A059ATZ8"/>
<dbReference type="InterPro" id="IPR005829">
    <property type="entry name" value="Sugar_transporter_CS"/>
</dbReference>
<feature type="transmembrane region" description="Helical" evidence="10">
    <location>
        <begin position="356"/>
        <end position="378"/>
    </location>
</feature>
<feature type="domain" description="Major facilitator superfamily (MFS) profile" evidence="11">
    <location>
        <begin position="29"/>
        <end position="483"/>
    </location>
</feature>
<dbReference type="Gene3D" id="1.20.1250.20">
    <property type="entry name" value="MFS general substrate transporter like domains"/>
    <property type="match status" value="1"/>
</dbReference>
<evidence type="ECO:0000256" key="2">
    <source>
        <dbReference type="ARBA" id="ARBA00010992"/>
    </source>
</evidence>
<dbReference type="SUPFAM" id="SSF103473">
    <property type="entry name" value="MFS general substrate transporter"/>
    <property type="match status" value="1"/>
</dbReference>
<dbReference type="KEGG" id="egr:104416061"/>
<dbReference type="PROSITE" id="PS50850">
    <property type="entry name" value="MFS"/>
    <property type="match status" value="1"/>
</dbReference>
<dbReference type="InterPro" id="IPR005828">
    <property type="entry name" value="MFS_sugar_transport-like"/>
</dbReference>
<keyword evidence="6" id="KW-0769">Symport</keyword>
<evidence type="ECO:0000256" key="5">
    <source>
        <dbReference type="ARBA" id="ARBA00022692"/>
    </source>
</evidence>
<dbReference type="AlphaFoldDB" id="A0A059ATZ8"/>
<dbReference type="GO" id="GO:0015293">
    <property type="term" value="F:symporter activity"/>
    <property type="evidence" value="ECO:0007669"/>
    <property type="project" value="UniProtKB-KW"/>
</dbReference>
<dbReference type="InterPro" id="IPR003663">
    <property type="entry name" value="Sugar/inositol_transpt"/>
</dbReference>
<dbReference type="Gramene" id="KCW57239">
    <property type="protein sequence ID" value="KCW57239"/>
    <property type="gene ID" value="EUGRSUZ_H00046"/>
</dbReference>
<protein>
    <recommendedName>
        <fullName evidence="11">Major facilitator superfamily (MFS) profile domain-containing protein</fullName>
    </recommendedName>
</protein>
<dbReference type="PRINTS" id="PR00171">
    <property type="entry name" value="SUGRTRNSPORT"/>
</dbReference>
<proteinExistence type="inferred from homology"/>
<evidence type="ECO:0000256" key="6">
    <source>
        <dbReference type="ARBA" id="ARBA00022847"/>
    </source>
</evidence>
<dbReference type="OMA" id="RISMMIA"/>
<dbReference type="InterPro" id="IPR020846">
    <property type="entry name" value="MFS_dom"/>
</dbReference>
<reference evidence="12" key="1">
    <citation type="submission" date="2013-07" db="EMBL/GenBank/DDBJ databases">
        <title>The genome of Eucalyptus grandis.</title>
        <authorList>
            <person name="Schmutz J."/>
            <person name="Hayes R."/>
            <person name="Myburg A."/>
            <person name="Tuskan G."/>
            <person name="Grattapaglia D."/>
            <person name="Rokhsar D.S."/>
        </authorList>
    </citation>
    <scope>NUCLEOTIDE SEQUENCE</scope>
    <source>
        <tissue evidence="12">Leaf extractions</tissue>
    </source>
</reference>
<keyword evidence="4" id="KW-0762">Sugar transport</keyword>
<dbReference type="CDD" id="cd17361">
    <property type="entry name" value="MFS_STP"/>
    <property type="match status" value="1"/>
</dbReference>
<dbReference type="GO" id="GO:0015145">
    <property type="term" value="F:monosaccharide transmembrane transporter activity"/>
    <property type="evidence" value="ECO:0007669"/>
    <property type="project" value="InterPro"/>
</dbReference>
<feature type="transmembrane region" description="Helical" evidence="10">
    <location>
        <begin position="289"/>
        <end position="318"/>
    </location>
</feature>
<dbReference type="FunFam" id="1.20.1250.20:FF:000002">
    <property type="entry name" value="Sugar transport protein 13"/>
    <property type="match status" value="1"/>
</dbReference>
<dbReference type="InterPro" id="IPR045262">
    <property type="entry name" value="STP/PLT_plant"/>
</dbReference>
<name>A0A059ATZ8_EUCGR</name>
<feature type="transmembrane region" description="Helical" evidence="10">
    <location>
        <begin position="429"/>
        <end position="452"/>
    </location>
</feature>
<dbReference type="PANTHER" id="PTHR23500:SF567">
    <property type="entry name" value="SUGAR TRANSPORT PROTEIN 12-LIKE"/>
    <property type="match status" value="1"/>
</dbReference>
<dbReference type="STRING" id="71139.A0A059ATZ8"/>
<keyword evidence="8 10" id="KW-0472">Membrane</keyword>
<evidence type="ECO:0000256" key="3">
    <source>
        <dbReference type="ARBA" id="ARBA00022448"/>
    </source>
</evidence>